<feature type="transmembrane region" description="Helical" evidence="1">
    <location>
        <begin position="621"/>
        <end position="640"/>
    </location>
</feature>
<dbReference type="Gene3D" id="1.10.1200.10">
    <property type="entry name" value="ACP-like"/>
    <property type="match status" value="1"/>
</dbReference>
<dbReference type="AlphaFoldDB" id="A0AB39YVX2"/>
<dbReference type="InterPro" id="IPR000873">
    <property type="entry name" value="AMP-dep_synth/lig_dom"/>
</dbReference>
<dbReference type="InterPro" id="IPR042099">
    <property type="entry name" value="ANL_N_sf"/>
</dbReference>
<dbReference type="GO" id="GO:0031177">
    <property type="term" value="F:phosphopantetheine binding"/>
    <property type="evidence" value="ECO:0007669"/>
    <property type="project" value="TreeGrafter"/>
</dbReference>
<evidence type="ECO:0000259" key="2">
    <source>
        <dbReference type="Pfam" id="PF00501"/>
    </source>
</evidence>
<dbReference type="Pfam" id="PF00550">
    <property type="entry name" value="PP-binding"/>
    <property type="match status" value="1"/>
</dbReference>
<dbReference type="EMBL" id="CP165735">
    <property type="protein sequence ID" value="XDV73402.1"/>
    <property type="molecule type" value="Genomic_DNA"/>
</dbReference>
<proteinExistence type="predicted"/>
<organism evidence="5">
    <name type="scientific">Paenarthrobacter sp. AMU7</name>
    <dbReference type="NCBI Taxonomy" id="3162492"/>
    <lineage>
        <taxon>Bacteria</taxon>
        <taxon>Bacillati</taxon>
        <taxon>Actinomycetota</taxon>
        <taxon>Actinomycetes</taxon>
        <taxon>Micrococcales</taxon>
        <taxon>Micrococcaceae</taxon>
        <taxon>Paenarthrobacter</taxon>
    </lineage>
</organism>
<accession>A0AB39YVX2</accession>
<dbReference type="PANTHER" id="PTHR45527:SF1">
    <property type="entry name" value="FATTY ACID SYNTHASE"/>
    <property type="match status" value="1"/>
</dbReference>
<sequence>MTTTTLDLAPVPFAAQLARFGDSPAIRGGSRTISYAELADLVATTAARLGPVRRLVALTASNDVDSLVAYLAALTGNHAIILLPADKPAALESLVAAYDPDVIMRSGSGEPVMEERRPGTRHELHPELALLLSTSGSTGSPKLVRLSLENLQSNAESIAEYLGIGPHDRAATTLPMSYCYGLSVINSHLLRGASLVVTDLSVVDPCFWNLFHAEGATSFAAVPYTFDLLERVGFADMALPSLRYVSQAGGGLGPDKVRHYAGLGARRGWDLVVMYGQTEATARMAYLPPDLASEHPQAIGVPVPGGTFRLEQVPGLDECELIYAGPNVMLGYAESPQDLALGRTVAELRTGDLAKRTPNGLYEIVGRRSRFIKVVGLRVDLGHVERILIGLGVSAAVAGTDGRLVAAVEGDHDLSLIAKTVAQDLGLPRAAVDLHPVPKIPRLANGKPDYPAVIAMASRPEMPANEPPPHHPGMDVRTIFAEVLETANVTDTDTFVSLGGDSLSYVAASVRLEQELRYLPRGWHLMPIRELTPGLKQAERAGHTAKPVHGRVRTWQRRLLAPMETSVVLRAVAIVFIVSTHIGLFSWEGTAHVLMGLAGYNFARFQLEGNRRSRFRRHLRAIARIVVPSVAVIAVAFAVTDDYGWHNVLLLNSLVGPQGWTDMSRFWFVEVLVHILVGLALLLAIPVIDRAMRRWPWGFPLALAGLDLLQRFDVVELPYPGQGPVLWLFAFGWAAAVSHTLRQRSLLTAMALCTIPGSFEDTYRSATILAGFLVLLWINTLPVPRGMHRFVALLASASLYIYVTHWLVYPMVIQIDKGLAVWASLAVGVAYWALMSRVMGAAESWLRPARPTAVERPGSMS</sequence>
<keyword evidence="1" id="KW-1133">Transmembrane helix</keyword>
<name>A0AB39YVX2_9MICC</name>
<evidence type="ECO:0000256" key="1">
    <source>
        <dbReference type="SAM" id="Phobius"/>
    </source>
</evidence>
<dbReference type="RefSeq" id="WP_369746486.1">
    <property type="nucleotide sequence ID" value="NZ_CP165735.1"/>
</dbReference>
<feature type="transmembrane region" description="Helical" evidence="1">
    <location>
        <begin position="567"/>
        <end position="587"/>
    </location>
</feature>
<dbReference type="Pfam" id="PF00501">
    <property type="entry name" value="AMP-binding"/>
    <property type="match status" value="1"/>
</dbReference>
<keyword evidence="1" id="KW-0812">Transmembrane</keyword>
<feature type="transmembrane region" description="Helical" evidence="1">
    <location>
        <begin position="790"/>
        <end position="812"/>
    </location>
</feature>
<dbReference type="SUPFAM" id="SSF47336">
    <property type="entry name" value="ACP-like"/>
    <property type="match status" value="1"/>
</dbReference>
<reference evidence="5" key="1">
    <citation type="submission" date="2024-07" db="EMBL/GenBank/DDBJ databases">
        <authorList>
            <person name="Li J."/>
            <person name="Wei H."/>
            <person name="Ma J."/>
        </authorList>
    </citation>
    <scope>NUCLEOTIDE SEQUENCE</scope>
    <source>
        <strain evidence="5">AMU7</strain>
    </source>
</reference>
<feature type="domain" description="AMP-dependent synthetase/ligase" evidence="2">
    <location>
        <begin position="13"/>
        <end position="332"/>
    </location>
</feature>
<feature type="transmembrane region" description="Helical" evidence="1">
    <location>
        <begin position="666"/>
        <end position="688"/>
    </location>
</feature>
<dbReference type="GO" id="GO:0044550">
    <property type="term" value="P:secondary metabolite biosynthetic process"/>
    <property type="evidence" value="ECO:0007669"/>
    <property type="project" value="TreeGrafter"/>
</dbReference>
<protein>
    <submittedName>
        <fullName evidence="5">AMP-binding protein</fullName>
    </submittedName>
</protein>
<dbReference type="InterPro" id="IPR009081">
    <property type="entry name" value="PP-bd_ACP"/>
</dbReference>
<evidence type="ECO:0000259" key="3">
    <source>
        <dbReference type="Pfam" id="PF00550"/>
    </source>
</evidence>
<gene>
    <name evidence="5" type="ORF">ABQM86_09700</name>
</gene>
<feature type="transmembrane region" description="Helical" evidence="1">
    <location>
        <begin position="819"/>
        <end position="839"/>
    </location>
</feature>
<dbReference type="GO" id="GO:0005829">
    <property type="term" value="C:cytosol"/>
    <property type="evidence" value="ECO:0007669"/>
    <property type="project" value="TreeGrafter"/>
</dbReference>
<keyword evidence="1" id="KW-0472">Membrane</keyword>
<dbReference type="Pfam" id="PF01757">
    <property type="entry name" value="Acyl_transf_3"/>
    <property type="match status" value="1"/>
</dbReference>
<dbReference type="InterPro" id="IPR002656">
    <property type="entry name" value="Acyl_transf_3_dom"/>
</dbReference>
<dbReference type="PANTHER" id="PTHR45527">
    <property type="entry name" value="NONRIBOSOMAL PEPTIDE SYNTHETASE"/>
    <property type="match status" value="1"/>
</dbReference>
<feature type="transmembrane region" description="Helical" evidence="1">
    <location>
        <begin position="695"/>
        <end position="712"/>
    </location>
</feature>
<dbReference type="Gene3D" id="3.40.50.12780">
    <property type="entry name" value="N-terminal domain of ligase-like"/>
    <property type="match status" value="1"/>
</dbReference>
<dbReference type="SUPFAM" id="SSF56801">
    <property type="entry name" value="Acetyl-CoA synthetase-like"/>
    <property type="match status" value="1"/>
</dbReference>
<feature type="transmembrane region" description="Helical" evidence="1">
    <location>
        <begin position="724"/>
        <end position="741"/>
    </location>
</feature>
<feature type="transmembrane region" description="Helical" evidence="1">
    <location>
        <begin position="762"/>
        <end position="778"/>
    </location>
</feature>
<feature type="domain" description="Carrier" evidence="3">
    <location>
        <begin position="476"/>
        <end position="516"/>
    </location>
</feature>
<evidence type="ECO:0000259" key="4">
    <source>
        <dbReference type="Pfam" id="PF01757"/>
    </source>
</evidence>
<dbReference type="InterPro" id="IPR036736">
    <property type="entry name" value="ACP-like_sf"/>
</dbReference>
<dbReference type="GO" id="GO:0043041">
    <property type="term" value="P:amino acid activation for nonribosomal peptide biosynthetic process"/>
    <property type="evidence" value="ECO:0007669"/>
    <property type="project" value="TreeGrafter"/>
</dbReference>
<dbReference type="GO" id="GO:0016747">
    <property type="term" value="F:acyltransferase activity, transferring groups other than amino-acyl groups"/>
    <property type="evidence" value="ECO:0007669"/>
    <property type="project" value="InterPro"/>
</dbReference>
<evidence type="ECO:0000313" key="5">
    <source>
        <dbReference type="EMBL" id="XDV73402.1"/>
    </source>
</evidence>
<feature type="domain" description="Acyltransferase 3" evidence="4">
    <location>
        <begin position="568"/>
        <end position="826"/>
    </location>
</feature>